<dbReference type="EC" id="2.3.1.251" evidence="9"/>
<dbReference type="EMBL" id="CP069798">
    <property type="protein sequence ID" value="QRQ82133.1"/>
    <property type="molecule type" value="Genomic_DNA"/>
</dbReference>
<dbReference type="Gene3D" id="2.40.160.20">
    <property type="match status" value="1"/>
</dbReference>
<evidence type="ECO:0000256" key="5">
    <source>
        <dbReference type="ARBA" id="ARBA00023136"/>
    </source>
</evidence>
<evidence type="ECO:0000313" key="9">
    <source>
        <dbReference type="EMBL" id="QRQ82133.1"/>
    </source>
</evidence>
<keyword evidence="6" id="KW-0998">Cell outer membrane</keyword>
<dbReference type="AlphaFoldDB" id="A0A892ZHM1"/>
<keyword evidence="7 9" id="KW-0012">Acyltransferase</keyword>
<dbReference type="Proteomes" id="UP000653156">
    <property type="component" value="Chromosome"/>
</dbReference>
<dbReference type="Pfam" id="PF07017">
    <property type="entry name" value="PagP"/>
    <property type="match status" value="1"/>
</dbReference>
<keyword evidence="5" id="KW-0472">Membrane</keyword>
<organism evidence="9 10">
    <name type="scientific">Paralysiella testudinis</name>
    <dbReference type="NCBI Taxonomy" id="2809020"/>
    <lineage>
        <taxon>Bacteria</taxon>
        <taxon>Pseudomonadati</taxon>
        <taxon>Pseudomonadota</taxon>
        <taxon>Betaproteobacteria</taxon>
        <taxon>Neisseriales</taxon>
        <taxon>Neisseriaceae</taxon>
        <taxon>Paralysiella</taxon>
    </lineage>
</organism>
<name>A0A892ZHM1_9NEIS</name>
<evidence type="ECO:0000256" key="8">
    <source>
        <dbReference type="SAM" id="MobiDB-lite"/>
    </source>
</evidence>
<keyword evidence="3 9" id="KW-0808">Transferase</keyword>
<evidence type="ECO:0000256" key="3">
    <source>
        <dbReference type="ARBA" id="ARBA00022679"/>
    </source>
</evidence>
<dbReference type="InterPro" id="IPR011250">
    <property type="entry name" value="OMP/PagP_B-barrel"/>
</dbReference>
<dbReference type="KEGG" id="ptes:JQU52_01475"/>
<evidence type="ECO:0000256" key="7">
    <source>
        <dbReference type="ARBA" id="ARBA00023315"/>
    </source>
</evidence>
<evidence type="ECO:0000256" key="4">
    <source>
        <dbReference type="ARBA" id="ARBA00022729"/>
    </source>
</evidence>
<sequence>MTATQHHPADAIAADGKHQAAEPRAGGWWQNTKEQVAATWASDRYELYLPLYAWHNRSTYSKEKIKEFNENAWGIGFGKYRDTEYNTTHGIGGMVFMDSHNDPEPFVAYTWQKNWPISQHQKLAAGGFVGVTARSDIGPYAPIPVAWPYVAYSYRKFSLQGMYFPGSKGNGNIAFFWAKYRLD</sequence>
<dbReference type="InterPro" id="IPR009746">
    <property type="entry name" value="LipidA_acyl_PagP"/>
</dbReference>
<proteinExistence type="inferred from homology"/>
<feature type="region of interest" description="Disordered" evidence="8">
    <location>
        <begin position="1"/>
        <end position="23"/>
    </location>
</feature>
<keyword evidence="10" id="KW-1185">Reference proteome</keyword>
<comment type="similarity">
    <text evidence="2">Belongs to the lipid A palmitoyltransferase family.</text>
</comment>
<evidence type="ECO:0000256" key="1">
    <source>
        <dbReference type="ARBA" id="ARBA00004442"/>
    </source>
</evidence>
<evidence type="ECO:0000313" key="10">
    <source>
        <dbReference type="Proteomes" id="UP000653156"/>
    </source>
</evidence>
<dbReference type="SUPFAM" id="SSF56925">
    <property type="entry name" value="OMPA-like"/>
    <property type="match status" value="1"/>
</dbReference>
<dbReference type="NCBIfam" id="NF008271">
    <property type="entry name" value="PRK11045.1"/>
    <property type="match status" value="1"/>
</dbReference>
<protein>
    <submittedName>
        <fullName evidence="9">Lipid IV(A) palmitoyltransferase PagP</fullName>
        <ecNumber evidence="9">2.3.1.251</ecNumber>
    </submittedName>
</protein>
<dbReference type="GO" id="GO:0009279">
    <property type="term" value="C:cell outer membrane"/>
    <property type="evidence" value="ECO:0007669"/>
    <property type="project" value="UniProtKB-SubCell"/>
</dbReference>
<dbReference type="RefSeq" id="WP_230339423.1">
    <property type="nucleotide sequence ID" value="NZ_CP069798.1"/>
</dbReference>
<evidence type="ECO:0000256" key="2">
    <source>
        <dbReference type="ARBA" id="ARBA00006368"/>
    </source>
</evidence>
<keyword evidence="4" id="KW-0732">Signal</keyword>
<reference evidence="9" key="1">
    <citation type="submission" date="2021-02" db="EMBL/GenBank/DDBJ databases">
        <title>Neisseriaceae sp. 26B isolated from the cloaca of a Common Toad-headed Turtle (Mesoclemmys nasuta).</title>
        <authorList>
            <person name="Spergser J."/>
            <person name="Busse H.-J."/>
        </authorList>
    </citation>
    <scope>NUCLEOTIDE SEQUENCE</scope>
    <source>
        <strain evidence="9">26B</strain>
    </source>
</reference>
<comment type="subcellular location">
    <subcellularLocation>
        <location evidence="1">Cell outer membrane</location>
    </subcellularLocation>
</comment>
<accession>A0A892ZHM1</accession>
<evidence type="ECO:0000256" key="6">
    <source>
        <dbReference type="ARBA" id="ARBA00023237"/>
    </source>
</evidence>
<dbReference type="GO" id="GO:0016746">
    <property type="term" value="F:acyltransferase activity"/>
    <property type="evidence" value="ECO:0007669"/>
    <property type="project" value="UniProtKB-KW"/>
</dbReference>
<gene>
    <name evidence="9" type="primary">pagP</name>
    <name evidence="9" type="ORF">JQU52_01475</name>
</gene>